<dbReference type="EMBL" id="CP060789">
    <property type="protein sequence ID" value="QNP54964.1"/>
    <property type="molecule type" value="Genomic_DNA"/>
</dbReference>
<accession>A0A7H0H348</accession>
<dbReference type="GO" id="GO:0003700">
    <property type="term" value="F:DNA-binding transcription factor activity"/>
    <property type="evidence" value="ECO:0007669"/>
    <property type="project" value="InterPro"/>
</dbReference>
<dbReference type="Gene3D" id="1.10.10.10">
    <property type="entry name" value="Winged helix-like DNA-binding domain superfamily/Winged helix DNA-binding domain"/>
    <property type="match status" value="1"/>
</dbReference>
<keyword evidence="4" id="KW-1185">Reference proteome</keyword>
<dbReference type="Pfam" id="PF00480">
    <property type="entry name" value="ROK"/>
    <property type="match status" value="1"/>
</dbReference>
<dbReference type="InterPro" id="IPR036388">
    <property type="entry name" value="WH-like_DNA-bd_sf"/>
</dbReference>
<dbReference type="SUPFAM" id="SSF53067">
    <property type="entry name" value="Actin-like ATPase domain"/>
    <property type="match status" value="1"/>
</dbReference>
<organism evidence="3 4">
    <name type="scientific">Tessaracoccus defluvii</name>
    <dbReference type="NCBI Taxonomy" id="1285901"/>
    <lineage>
        <taxon>Bacteria</taxon>
        <taxon>Bacillati</taxon>
        <taxon>Actinomycetota</taxon>
        <taxon>Actinomycetes</taxon>
        <taxon>Propionibacteriales</taxon>
        <taxon>Propionibacteriaceae</taxon>
        <taxon>Tessaracoccus</taxon>
    </lineage>
</organism>
<evidence type="ECO:0000313" key="3">
    <source>
        <dbReference type="EMBL" id="QNP54964.1"/>
    </source>
</evidence>
<protein>
    <submittedName>
        <fullName evidence="3">ROK family transcriptional regulator</fullName>
    </submittedName>
</protein>
<dbReference type="Gene3D" id="3.30.420.40">
    <property type="match status" value="2"/>
</dbReference>
<proteinExistence type="inferred from homology"/>
<dbReference type="PANTHER" id="PTHR18964">
    <property type="entry name" value="ROK (REPRESSOR, ORF, KINASE) FAMILY"/>
    <property type="match status" value="1"/>
</dbReference>
<gene>
    <name evidence="3" type="ORF">H9L22_11825</name>
</gene>
<dbReference type="RefSeq" id="WP_187720100.1">
    <property type="nucleotide sequence ID" value="NZ_BAABBL010000004.1"/>
</dbReference>
<evidence type="ECO:0000259" key="2">
    <source>
        <dbReference type="Pfam" id="PF12802"/>
    </source>
</evidence>
<evidence type="ECO:0000256" key="1">
    <source>
        <dbReference type="ARBA" id="ARBA00006479"/>
    </source>
</evidence>
<dbReference type="InterPro" id="IPR036390">
    <property type="entry name" value="WH_DNA-bd_sf"/>
</dbReference>
<dbReference type="Proteomes" id="UP000516117">
    <property type="component" value="Chromosome"/>
</dbReference>
<dbReference type="AlphaFoldDB" id="A0A7H0H348"/>
<dbReference type="InterPro" id="IPR043129">
    <property type="entry name" value="ATPase_NBD"/>
</dbReference>
<comment type="similarity">
    <text evidence="1">Belongs to the ROK (NagC/XylR) family.</text>
</comment>
<dbReference type="KEGG" id="tdf:H9L22_11825"/>
<dbReference type="SUPFAM" id="SSF46785">
    <property type="entry name" value="Winged helix' DNA-binding domain"/>
    <property type="match status" value="1"/>
</dbReference>
<dbReference type="InterPro" id="IPR000835">
    <property type="entry name" value="HTH_MarR-typ"/>
</dbReference>
<dbReference type="InterPro" id="IPR000600">
    <property type="entry name" value="ROK"/>
</dbReference>
<name>A0A7H0H348_9ACTN</name>
<sequence length="384" mass="39549">MNVGTGARGSQSSLREANSASVVEAVRQYGQITQVELAAVTGLSPATVSNLVKNLQVAGVVQTSATVRSGRRAQAVSLVRSSDLSVGVHVGRRRLDILIADASWTVTSRQRFPLPVEHRFDTTLDRVAMLVAELTEQVGAGLDEVAAVGLAVPGAAGQSFEALAGWGEIDPADVLARRLGRNVLAIREADAVAVAESRFGALRGVGSALVVRASSVTEASLSLSGRPIRGLGAAAGSLGHVLADPNGRICRCGARGCLNTLVSQEALADLLRVSHGPQSLRAIVSGAIEGDAGCRQVIAHAATSIGAAVADAAVMFGPERICVTGLLASAGELFLEPLRTVLRARPLLPDPEVFVVQGECDDAEVRGALAIASDTADSLKVRDV</sequence>
<reference evidence="3 4" key="1">
    <citation type="submission" date="2020-08" db="EMBL/GenBank/DDBJ databases">
        <title>Genome sequence of Tessaracoccus defluvii JCM 17540T.</title>
        <authorList>
            <person name="Hyun D.-W."/>
            <person name="Bae J.-W."/>
        </authorList>
    </citation>
    <scope>NUCLEOTIDE SEQUENCE [LARGE SCALE GENOMIC DNA]</scope>
    <source>
        <strain evidence="3 4">JCM 17540</strain>
    </source>
</reference>
<evidence type="ECO:0000313" key="4">
    <source>
        <dbReference type="Proteomes" id="UP000516117"/>
    </source>
</evidence>
<feature type="domain" description="HTH marR-type" evidence="2">
    <location>
        <begin position="22"/>
        <end position="71"/>
    </location>
</feature>
<dbReference type="PANTHER" id="PTHR18964:SF173">
    <property type="entry name" value="GLUCOKINASE"/>
    <property type="match status" value="1"/>
</dbReference>
<dbReference type="Pfam" id="PF12802">
    <property type="entry name" value="MarR_2"/>
    <property type="match status" value="1"/>
</dbReference>